<evidence type="ECO:0000256" key="2">
    <source>
        <dbReference type="ARBA" id="ARBA00022448"/>
    </source>
</evidence>
<evidence type="ECO:0000256" key="3">
    <source>
        <dbReference type="ARBA" id="ARBA00022927"/>
    </source>
</evidence>
<dbReference type="AlphaFoldDB" id="A0A5N6YWP4"/>
<organism evidence="7 8">
    <name type="scientific">Aspergillus coremiiformis</name>
    <dbReference type="NCBI Taxonomy" id="138285"/>
    <lineage>
        <taxon>Eukaryota</taxon>
        <taxon>Fungi</taxon>
        <taxon>Dikarya</taxon>
        <taxon>Ascomycota</taxon>
        <taxon>Pezizomycotina</taxon>
        <taxon>Eurotiomycetes</taxon>
        <taxon>Eurotiomycetidae</taxon>
        <taxon>Eurotiales</taxon>
        <taxon>Aspergillaceae</taxon>
        <taxon>Aspergillus</taxon>
        <taxon>Aspergillus subgen. Circumdati</taxon>
    </lineage>
</organism>
<dbReference type="SUPFAM" id="SSF64356">
    <property type="entry name" value="SNARE-like"/>
    <property type="match status" value="1"/>
</dbReference>
<dbReference type="PROSITE" id="PS00990">
    <property type="entry name" value="CLAT_ADAPTOR_M_1"/>
    <property type="match status" value="1"/>
</dbReference>
<accession>A0A5N6YWP4</accession>
<feature type="compositionally biased region" description="Basic residues" evidence="5">
    <location>
        <begin position="474"/>
        <end position="489"/>
    </location>
</feature>
<dbReference type="GO" id="GO:0012505">
    <property type="term" value="C:endomembrane system"/>
    <property type="evidence" value="ECO:0007669"/>
    <property type="project" value="UniProtKB-SubCell"/>
</dbReference>
<evidence type="ECO:0000256" key="5">
    <source>
        <dbReference type="SAM" id="MobiDB-lite"/>
    </source>
</evidence>
<comment type="subcellular location">
    <subcellularLocation>
        <location evidence="1">Endomembrane system</location>
    </subcellularLocation>
</comment>
<dbReference type="OrthoDB" id="870at2759"/>
<reference evidence="8" key="1">
    <citation type="submission" date="2019-04" db="EMBL/GenBank/DDBJ databases">
        <title>Friends and foes A comparative genomics studyof 23 Aspergillus species from section Flavi.</title>
        <authorList>
            <consortium name="DOE Joint Genome Institute"/>
            <person name="Kjaerbolling I."/>
            <person name="Vesth T."/>
            <person name="Frisvad J.C."/>
            <person name="Nybo J.L."/>
            <person name="Theobald S."/>
            <person name="Kildgaard S."/>
            <person name="Isbrandt T."/>
            <person name="Kuo A."/>
            <person name="Sato A."/>
            <person name="Lyhne E.K."/>
            <person name="Kogle M.E."/>
            <person name="Wiebenga A."/>
            <person name="Kun R.S."/>
            <person name="Lubbers R.J."/>
            <person name="Makela M.R."/>
            <person name="Barry K."/>
            <person name="Chovatia M."/>
            <person name="Clum A."/>
            <person name="Daum C."/>
            <person name="Haridas S."/>
            <person name="He G."/>
            <person name="LaButti K."/>
            <person name="Lipzen A."/>
            <person name="Mondo S."/>
            <person name="Riley R."/>
            <person name="Salamov A."/>
            <person name="Simmons B.A."/>
            <person name="Magnuson J.K."/>
            <person name="Henrissat B."/>
            <person name="Mortensen U.H."/>
            <person name="Larsen T.O."/>
            <person name="Devries R.P."/>
            <person name="Grigoriev I.V."/>
            <person name="Machida M."/>
            <person name="Baker S.E."/>
            <person name="Andersen M.R."/>
        </authorList>
    </citation>
    <scope>NUCLEOTIDE SEQUENCE [LARGE SCALE GENOMIC DNA]</scope>
    <source>
        <strain evidence="8">CBS 553.77</strain>
    </source>
</reference>
<dbReference type="InterPro" id="IPR028565">
    <property type="entry name" value="MHD"/>
</dbReference>
<dbReference type="GO" id="GO:0006886">
    <property type="term" value="P:intracellular protein transport"/>
    <property type="evidence" value="ECO:0007669"/>
    <property type="project" value="InterPro"/>
</dbReference>
<dbReference type="SUPFAM" id="SSF49447">
    <property type="entry name" value="Second domain of Mu2 adaptin subunit (ap50) of ap2 adaptor"/>
    <property type="match status" value="1"/>
</dbReference>
<evidence type="ECO:0000259" key="6">
    <source>
        <dbReference type="PROSITE" id="PS51072"/>
    </source>
</evidence>
<feature type="compositionally biased region" description="Polar residues" evidence="5">
    <location>
        <begin position="460"/>
        <end position="470"/>
    </location>
</feature>
<dbReference type="GO" id="GO:0030131">
    <property type="term" value="C:clathrin adaptor complex"/>
    <property type="evidence" value="ECO:0007669"/>
    <property type="project" value="InterPro"/>
</dbReference>
<keyword evidence="8" id="KW-1185">Reference proteome</keyword>
<dbReference type="PROSITE" id="PS51072">
    <property type="entry name" value="MHD"/>
    <property type="match status" value="1"/>
</dbReference>
<gene>
    <name evidence="7" type="ORF">BDV28DRAFT_52488</name>
</gene>
<evidence type="ECO:0000313" key="8">
    <source>
        <dbReference type="Proteomes" id="UP000327118"/>
    </source>
</evidence>
<name>A0A5N6YWP4_9EURO</name>
<dbReference type="PANTHER" id="PTHR10529">
    <property type="entry name" value="AP COMPLEX SUBUNIT MU"/>
    <property type="match status" value="1"/>
</dbReference>
<dbReference type="GO" id="GO:0016192">
    <property type="term" value="P:vesicle-mediated transport"/>
    <property type="evidence" value="ECO:0007669"/>
    <property type="project" value="InterPro"/>
</dbReference>
<sequence>MMSGEIDALYIYDEHNNPLVEQVYRSRPPSATTILPLYLAHPTPRPSLLYIPNVAPPVTVFSIVQSNILFLALSEVDTEPLVALEFLHRVVDVLEEFVGAPLLSHKIQANYEVVAQLLTEMCDAGIVCNTELNALQEAVEMPGWMGKLLGGVGLSGSSSPMLGPSNTLKRSIAANAVAQGPAIPWRRSGVRHTSNELYVDIIESLSVTMAPSGRLLSALVSGTIAFTAKISGVPELLLSLTTPGGQQAIARKLELPVFHPCVRLAKWRERPGELSFVPPDGRFVLAGYEVDLLPVDPSLDEPPSHMEKLFLPAIVDIRKSLGPTGSDFEVRLILNTNFPGYSSSNRPGGRGGSGTSTPSFLGGGGNSSSPVLEDVVVTIPIPKSVRNITDMQASRGDALFSPSNNVLEWRVPTKDAGTVSGTATLRCTVTGHPTGDDDFDEDVEDVDPDANLLQGYYDASASTSYQNPEEGTTKRKTKKKKKKKVKKSSRTVNPFPATSDVDQQEMDPEQSQPQSPTPPQSSPSPQQDAAQPPPTEDSSHSIFHTTQRKTKFQLNATLMPSSASVSFSVRGWLPSGIKVDGLNIDPRRSRGLGETVKPYKGVKYLCVSRKGVERRC</sequence>
<dbReference type="CDD" id="cd14837">
    <property type="entry name" value="AP3_Mu_N"/>
    <property type="match status" value="1"/>
</dbReference>
<dbReference type="Gene3D" id="3.30.450.60">
    <property type="match status" value="1"/>
</dbReference>
<feature type="region of interest" description="Disordered" evidence="5">
    <location>
        <begin position="456"/>
        <end position="542"/>
    </location>
</feature>
<feature type="region of interest" description="Disordered" evidence="5">
    <location>
        <begin position="341"/>
        <end position="367"/>
    </location>
</feature>
<evidence type="ECO:0000256" key="1">
    <source>
        <dbReference type="ARBA" id="ARBA00004308"/>
    </source>
</evidence>
<dbReference type="InterPro" id="IPR036168">
    <property type="entry name" value="AP2_Mu_C_sf"/>
</dbReference>
<evidence type="ECO:0000313" key="7">
    <source>
        <dbReference type="EMBL" id="KAE8349861.1"/>
    </source>
</evidence>
<keyword evidence="3" id="KW-0653">Protein transport</keyword>
<dbReference type="EMBL" id="ML739267">
    <property type="protein sequence ID" value="KAE8349861.1"/>
    <property type="molecule type" value="Genomic_DNA"/>
</dbReference>
<proteinExistence type="predicted"/>
<dbReference type="Gene3D" id="2.60.40.1170">
    <property type="entry name" value="Mu homology domain, subdomain B"/>
    <property type="match status" value="2"/>
</dbReference>
<evidence type="ECO:0000256" key="4">
    <source>
        <dbReference type="ARBA" id="ARBA00023136"/>
    </source>
</evidence>
<feature type="domain" description="MHD" evidence="6">
    <location>
        <begin position="194"/>
        <end position="490"/>
    </location>
</feature>
<dbReference type="InterPro" id="IPR050431">
    <property type="entry name" value="Adaptor_comp_med_subunit"/>
</dbReference>
<dbReference type="InterPro" id="IPR018240">
    <property type="entry name" value="Clathrin_mu_CS"/>
</dbReference>
<protein>
    <submittedName>
        <fullName evidence="7">Putative AP-3 adaptor complex subunit MU</fullName>
    </submittedName>
</protein>
<keyword evidence="2" id="KW-0813">Transport</keyword>
<dbReference type="Proteomes" id="UP000327118">
    <property type="component" value="Unassembled WGS sequence"/>
</dbReference>
<dbReference type="Pfam" id="PF00928">
    <property type="entry name" value="Adap_comp_sub"/>
    <property type="match status" value="1"/>
</dbReference>
<dbReference type="InterPro" id="IPR011012">
    <property type="entry name" value="Longin-like_dom_sf"/>
</dbReference>
<keyword evidence="4" id="KW-0472">Membrane</keyword>